<keyword evidence="1" id="KW-1133">Transmembrane helix</keyword>
<feature type="transmembrane region" description="Helical" evidence="1">
    <location>
        <begin position="43"/>
        <end position="76"/>
    </location>
</feature>
<evidence type="ECO:0000313" key="2">
    <source>
        <dbReference type="EMBL" id="MFI7442183.1"/>
    </source>
</evidence>
<evidence type="ECO:0008006" key="4">
    <source>
        <dbReference type="Google" id="ProtNLM"/>
    </source>
</evidence>
<name>A0ABW8A704_9ACTN</name>
<dbReference type="Proteomes" id="UP001612928">
    <property type="component" value="Unassembled WGS sequence"/>
</dbReference>
<comment type="caution">
    <text evidence="2">The sequence shown here is derived from an EMBL/GenBank/DDBJ whole genome shotgun (WGS) entry which is preliminary data.</text>
</comment>
<keyword evidence="1" id="KW-0812">Transmembrane</keyword>
<keyword evidence="3" id="KW-1185">Reference proteome</keyword>
<accession>A0ABW8A704</accession>
<dbReference type="RefSeq" id="WP_397022137.1">
    <property type="nucleotide sequence ID" value="NZ_JBITMB010000004.1"/>
</dbReference>
<sequence>MKVPLTLRIAAAVEAASLAALLTNLATVHLKPVTTLLGPTHGAAYLIVILGTLASPTPAAVRRLALIPGVGGLLALRRLRRRPTALMQEK</sequence>
<dbReference type="EMBL" id="JBITMB010000004">
    <property type="protein sequence ID" value="MFI7442183.1"/>
    <property type="molecule type" value="Genomic_DNA"/>
</dbReference>
<evidence type="ECO:0000256" key="1">
    <source>
        <dbReference type="SAM" id="Phobius"/>
    </source>
</evidence>
<reference evidence="2 3" key="1">
    <citation type="submission" date="2024-10" db="EMBL/GenBank/DDBJ databases">
        <title>The Natural Products Discovery Center: Release of the First 8490 Sequenced Strains for Exploring Actinobacteria Biosynthetic Diversity.</title>
        <authorList>
            <person name="Kalkreuter E."/>
            <person name="Kautsar S.A."/>
            <person name="Yang D."/>
            <person name="Bader C.D."/>
            <person name="Teijaro C.N."/>
            <person name="Fluegel L."/>
            <person name="Davis C.M."/>
            <person name="Simpson J.R."/>
            <person name="Lauterbach L."/>
            <person name="Steele A.D."/>
            <person name="Gui C."/>
            <person name="Meng S."/>
            <person name="Li G."/>
            <person name="Viehrig K."/>
            <person name="Ye F."/>
            <person name="Su P."/>
            <person name="Kiefer A.F."/>
            <person name="Nichols A."/>
            <person name="Cepeda A.J."/>
            <person name="Yan W."/>
            <person name="Fan B."/>
            <person name="Jiang Y."/>
            <person name="Adhikari A."/>
            <person name="Zheng C.-J."/>
            <person name="Schuster L."/>
            <person name="Cowan T.M."/>
            <person name="Smanski M.J."/>
            <person name="Chevrette M.G."/>
            <person name="De Carvalho L.P.S."/>
            <person name="Shen B."/>
        </authorList>
    </citation>
    <scope>NUCLEOTIDE SEQUENCE [LARGE SCALE GENOMIC DNA]</scope>
    <source>
        <strain evidence="2 3">NPDC049503</strain>
    </source>
</reference>
<proteinExistence type="predicted"/>
<evidence type="ECO:0000313" key="3">
    <source>
        <dbReference type="Proteomes" id="UP001612928"/>
    </source>
</evidence>
<protein>
    <recommendedName>
        <fullName evidence="4">DUF3817 domain-containing protein</fullName>
    </recommendedName>
</protein>
<keyword evidence="1" id="KW-0472">Membrane</keyword>
<organism evidence="2 3">
    <name type="scientific">Nonomuraea indica</name>
    <dbReference type="NCBI Taxonomy" id="1581193"/>
    <lineage>
        <taxon>Bacteria</taxon>
        <taxon>Bacillati</taxon>
        <taxon>Actinomycetota</taxon>
        <taxon>Actinomycetes</taxon>
        <taxon>Streptosporangiales</taxon>
        <taxon>Streptosporangiaceae</taxon>
        <taxon>Nonomuraea</taxon>
    </lineage>
</organism>
<gene>
    <name evidence="2" type="ORF">ACIBP5_19645</name>
</gene>